<dbReference type="EMBL" id="JBFMIA010000004">
    <property type="protein sequence ID" value="MEW9501695.1"/>
    <property type="molecule type" value="Genomic_DNA"/>
</dbReference>
<comment type="caution">
    <text evidence="1">The sequence shown here is derived from an EMBL/GenBank/DDBJ whole genome shotgun (WGS) entry which is preliminary data.</text>
</comment>
<protein>
    <submittedName>
        <fullName evidence="1">Uncharacterized protein</fullName>
    </submittedName>
</protein>
<evidence type="ECO:0000313" key="2">
    <source>
        <dbReference type="Proteomes" id="UP001556040"/>
    </source>
</evidence>
<sequence>MSDGIVMLTVGKSSSTLYRSCIRIASSANLELHQINSSHSSLIKRAVE</sequence>
<reference evidence="1 2" key="1">
    <citation type="journal article" date="1979" name="Int. J. Syst. Evol. Microbiol.">
        <title>Bacillus globisporus subsp. marinus subsp. nov.</title>
        <authorList>
            <person name="Liu H."/>
        </authorList>
    </citation>
    <scope>NUCLEOTIDE SEQUENCE [LARGE SCALE GENOMIC DNA]</scope>
    <source>
        <strain evidence="1 2">DSM 1297</strain>
    </source>
</reference>
<organism evidence="1 2">
    <name type="scientific">Jeotgalibacillus marinus</name>
    <dbReference type="NCBI Taxonomy" id="86667"/>
    <lineage>
        <taxon>Bacteria</taxon>
        <taxon>Bacillati</taxon>
        <taxon>Bacillota</taxon>
        <taxon>Bacilli</taxon>
        <taxon>Bacillales</taxon>
        <taxon>Caryophanaceae</taxon>
        <taxon>Jeotgalibacillus</taxon>
    </lineage>
</organism>
<dbReference type="RefSeq" id="WP_367779170.1">
    <property type="nucleotide sequence ID" value="NZ_JBFMIA010000004.1"/>
</dbReference>
<name>A0ABV3Q2W7_9BACL</name>
<proteinExistence type="predicted"/>
<keyword evidence="2" id="KW-1185">Reference proteome</keyword>
<gene>
    <name evidence="1" type="ORF">AB1471_07755</name>
</gene>
<evidence type="ECO:0000313" key="1">
    <source>
        <dbReference type="EMBL" id="MEW9501695.1"/>
    </source>
</evidence>
<accession>A0ABV3Q2W7</accession>
<dbReference type="Proteomes" id="UP001556040">
    <property type="component" value="Unassembled WGS sequence"/>
</dbReference>